<dbReference type="Gene3D" id="3.40.50.450">
    <property type="match status" value="1"/>
</dbReference>
<dbReference type="AlphaFoldDB" id="A0A210S0P5"/>
<dbReference type="PANTHER" id="PTHR43022:SF1">
    <property type="entry name" value="PROTEIN SMF"/>
    <property type="match status" value="1"/>
</dbReference>
<comment type="caution">
    <text evidence="3">The sequence shown here is derived from an EMBL/GenBank/DDBJ whole genome shotgun (WGS) entry which is preliminary data.</text>
</comment>
<evidence type="ECO:0000313" key="4">
    <source>
        <dbReference type="Proteomes" id="UP000196880"/>
    </source>
</evidence>
<evidence type="ECO:0000313" key="3">
    <source>
        <dbReference type="EMBL" id="OWF66737.1"/>
    </source>
</evidence>
<dbReference type="PANTHER" id="PTHR43022">
    <property type="entry name" value="PROTEIN SMF"/>
    <property type="match status" value="1"/>
</dbReference>
<dbReference type="InterPro" id="IPR003488">
    <property type="entry name" value="DprA"/>
</dbReference>
<dbReference type="Pfam" id="PF02481">
    <property type="entry name" value="DNA_processg_A"/>
    <property type="match status" value="1"/>
</dbReference>
<dbReference type="NCBIfam" id="TIGR00732">
    <property type="entry name" value="dprA"/>
    <property type="match status" value="1"/>
</dbReference>
<accession>A0A210S0P5</accession>
<dbReference type="Proteomes" id="UP000196880">
    <property type="component" value="Unassembled WGS sequence"/>
</dbReference>
<sequence length="229" mass="24696">MSIFPKPNPTTCIARGDKKYPNRLKDLYDPPSNLYIDGDLRLLNKPMIAIVGSRKASPEGLKNAAAFAQELSRAGLLIVSGFARGIDGAAHQATLCLGPKHFTMAVCGAGVNVIYPKEHLGLAKNIRKQGLLVSEYPLGTPPKSGHFPRRNRIIAAFSIGVLVVEAAEKSGSLITARLALELGREVFAVPGSIRQPLSRGCNLLIQQGAKLVQNPQDILEELIFEKNPL</sequence>
<feature type="domain" description="Smf/DprA SLOG" evidence="2">
    <location>
        <begin position="12"/>
        <end position="222"/>
    </location>
</feature>
<keyword evidence="4" id="KW-1185">Reference proteome</keyword>
<reference evidence="3 4" key="1">
    <citation type="submission" date="2017-03" db="EMBL/GenBank/DDBJ databases">
        <title>New species Polynucleobacter sp. MWH-EgelM1-30-B4.</title>
        <authorList>
            <person name="Hahn M.W."/>
        </authorList>
    </citation>
    <scope>NUCLEOTIDE SEQUENCE [LARGE SCALE GENOMIC DNA]</scope>
    <source>
        <strain evidence="3 4">MWH-EgelM1-30-B4</strain>
    </source>
</reference>
<dbReference type="OrthoDB" id="9785707at2"/>
<dbReference type="EMBL" id="NAIA01000001">
    <property type="protein sequence ID" value="OWF66737.1"/>
    <property type="molecule type" value="Genomic_DNA"/>
</dbReference>
<proteinExistence type="inferred from homology"/>
<dbReference type="RefSeq" id="WP_087908759.1">
    <property type="nucleotide sequence ID" value="NZ_NAIA01000001.1"/>
</dbReference>
<evidence type="ECO:0000259" key="2">
    <source>
        <dbReference type="Pfam" id="PF02481"/>
    </source>
</evidence>
<organism evidence="3 4">
    <name type="scientific">Polynucleobacter hirudinilacicola</name>
    <dbReference type="NCBI Taxonomy" id="1743166"/>
    <lineage>
        <taxon>Bacteria</taxon>
        <taxon>Pseudomonadati</taxon>
        <taxon>Pseudomonadota</taxon>
        <taxon>Betaproteobacteria</taxon>
        <taxon>Burkholderiales</taxon>
        <taxon>Burkholderiaceae</taxon>
        <taxon>Polynucleobacter</taxon>
    </lineage>
</organism>
<dbReference type="SUPFAM" id="SSF102405">
    <property type="entry name" value="MCP/YpsA-like"/>
    <property type="match status" value="1"/>
</dbReference>
<comment type="similarity">
    <text evidence="1">Belongs to the DprA/Smf family.</text>
</comment>
<protein>
    <submittedName>
        <fullName evidence="3">DNA protecting protein DprA</fullName>
    </submittedName>
</protein>
<dbReference type="GO" id="GO:0009294">
    <property type="term" value="P:DNA-mediated transformation"/>
    <property type="evidence" value="ECO:0007669"/>
    <property type="project" value="InterPro"/>
</dbReference>
<name>A0A210S0P5_9BURK</name>
<evidence type="ECO:0000256" key="1">
    <source>
        <dbReference type="ARBA" id="ARBA00006525"/>
    </source>
</evidence>
<gene>
    <name evidence="3" type="ORF">B6A14_01810</name>
</gene>
<dbReference type="InterPro" id="IPR057666">
    <property type="entry name" value="DrpA_SLOG"/>
</dbReference>